<feature type="transmembrane region" description="Helical" evidence="7">
    <location>
        <begin position="288"/>
        <end position="313"/>
    </location>
</feature>
<keyword evidence="5 7" id="KW-0472">Membrane</keyword>
<gene>
    <name evidence="8" type="ORF">CAN33_006545</name>
</gene>
<feature type="transmembrane region" description="Helical" evidence="7">
    <location>
        <begin position="398"/>
        <end position="416"/>
    </location>
</feature>
<dbReference type="VEuPathDB" id="FungiDB:M747DRAFT_45162"/>
<evidence type="ECO:0000256" key="3">
    <source>
        <dbReference type="ARBA" id="ARBA00022692"/>
    </source>
</evidence>
<dbReference type="PIRSF" id="PIRSF006060">
    <property type="entry name" value="AA_transporter"/>
    <property type="match status" value="1"/>
</dbReference>
<dbReference type="GO" id="GO:0022857">
    <property type="term" value="F:transmembrane transporter activity"/>
    <property type="evidence" value="ECO:0007669"/>
    <property type="project" value="InterPro"/>
</dbReference>
<keyword evidence="3 7" id="KW-0812">Transmembrane</keyword>
<feature type="transmembrane region" description="Helical" evidence="7">
    <location>
        <begin position="138"/>
        <end position="162"/>
    </location>
</feature>
<protein>
    <submittedName>
        <fullName evidence="8">Transcription factor Pcc1 family protein</fullName>
    </submittedName>
</protein>
<feature type="transmembrane region" description="Helical" evidence="7">
    <location>
        <begin position="214"/>
        <end position="235"/>
    </location>
</feature>
<evidence type="ECO:0000256" key="4">
    <source>
        <dbReference type="ARBA" id="ARBA00022989"/>
    </source>
</evidence>
<evidence type="ECO:0000256" key="6">
    <source>
        <dbReference type="SAM" id="MobiDB-lite"/>
    </source>
</evidence>
<dbReference type="Pfam" id="PF13520">
    <property type="entry name" value="AA_permease_2"/>
    <property type="match status" value="1"/>
</dbReference>
<dbReference type="PANTHER" id="PTHR45649">
    <property type="entry name" value="AMINO-ACID PERMEASE BAT1"/>
    <property type="match status" value="1"/>
</dbReference>
<dbReference type="PANTHER" id="PTHR45649:SF5">
    <property type="entry name" value="GABA TRANSPORTER (EUROFUNG)-RELATED"/>
    <property type="match status" value="1"/>
</dbReference>
<dbReference type="VEuPathDB" id="FungiDB:ATCC64974_55870"/>
<dbReference type="Gene3D" id="1.20.1740.10">
    <property type="entry name" value="Amino acid/polyamine transporter I"/>
    <property type="match status" value="1"/>
</dbReference>
<feature type="transmembrane region" description="Helical" evidence="7">
    <location>
        <begin position="496"/>
        <end position="515"/>
    </location>
</feature>
<sequence>MSPSMKAPADTMTAKSADEGENELRIGEAIPIKKPFSRLTIFSLTVVLMSTWEALSRYSPTFTIQHHNLVSDHTIHDSTMSSGLVSGGPVSLIYGFILAIVGSMATAASLGEMVSMYPTAGGQYHFIAKFAPDKWQNILSWFVGWIGTFGWVSFTASAPYLAAGMIQGLVVLTCEAYQPQRWHLSLIYWALVGFATALNIWGSRLFSLVETASLVIHLVGFVVVLIVMWVCVPAKHNATFVFTTFLNSTGWSSNGLAWCLGMLSSCYVLAGYDGAIHLCEEMVNPETAVPYCMLGSLTINDILGFVFLLTILFCMGDMENALDTPTNYPIIEIFRSVTGSSAGSCALTAVLIIAAWLGTIALLASTARMVLSLARDRALPFSGYLSQLDTHTDLPKRAIITTSSLLVLFGLINIASTTAFNAILSLAVLGLHISYLVPILFFLWRRLSAPHSLSYGPWRLGRAGVAINVIAIIYLLFTSIFMVFPSYQPVTPSNMNYASLIFGFVWLMSVVFWIVRGRKEYDGPAVL</sequence>
<evidence type="ECO:0000256" key="5">
    <source>
        <dbReference type="ARBA" id="ARBA00023136"/>
    </source>
</evidence>
<feature type="region of interest" description="Disordered" evidence="6">
    <location>
        <begin position="1"/>
        <end position="20"/>
    </location>
</feature>
<feature type="transmembrane region" description="Helical" evidence="7">
    <location>
        <begin position="346"/>
        <end position="367"/>
    </location>
</feature>
<dbReference type="VEuPathDB" id="FungiDB:An02g08340"/>
<keyword evidence="2" id="KW-0813">Transport</keyword>
<keyword evidence="4 7" id="KW-1133">Transmembrane helix</keyword>
<feature type="transmembrane region" description="Helical" evidence="7">
    <location>
        <begin position="465"/>
        <end position="484"/>
    </location>
</feature>
<dbReference type="GO" id="GO:0016020">
    <property type="term" value="C:membrane"/>
    <property type="evidence" value="ECO:0007669"/>
    <property type="project" value="UniProtKB-SubCell"/>
</dbReference>
<reference evidence="9" key="1">
    <citation type="submission" date="2018-10" db="EMBL/GenBank/DDBJ databases">
        <title>FDA dAtabase for Regulatory Grade micrObial Sequences (FDA-ARGOS): Supporting development and validation of Infectious Disease Dx tests.</title>
        <authorList>
            <person name="Kerrigan L."/>
            <person name="Tallon L."/>
            <person name="Sadzewicz L."/>
            <person name="Sengamalay N."/>
            <person name="Ott S."/>
            <person name="Godinez A."/>
            <person name="Nagaraj S."/>
            <person name="Vavikolanu K."/>
            <person name="Nadendla S."/>
            <person name="George J."/>
            <person name="Sichtig H."/>
        </authorList>
    </citation>
    <scope>NUCLEOTIDE SEQUENCE [LARGE SCALE GENOMIC DNA]</scope>
    <source>
        <strain evidence="9">FDAARGOS_311</strain>
    </source>
</reference>
<dbReference type="AlphaFoldDB" id="A0A254TZQ0"/>
<dbReference type="VEuPathDB" id="FungiDB:ASPNIDRAFT2_1185033"/>
<dbReference type="Proteomes" id="UP000197666">
    <property type="component" value="Unassembled WGS sequence"/>
</dbReference>
<feature type="transmembrane region" description="Helical" evidence="7">
    <location>
        <begin position="255"/>
        <end position="276"/>
    </location>
</feature>
<evidence type="ECO:0000256" key="7">
    <source>
        <dbReference type="SAM" id="Phobius"/>
    </source>
</evidence>
<feature type="transmembrane region" description="Helical" evidence="7">
    <location>
        <begin position="182"/>
        <end position="202"/>
    </location>
</feature>
<evidence type="ECO:0000256" key="1">
    <source>
        <dbReference type="ARBA" id="ARBA00004141"/>
    </source>
</evidence>
<evidence type="ECO:0000313" key="8">
    <source>
        <dbReference type="EMBL" id="TPR08910.1"/>
    </source>
</evidence>
<name>A0A254TZQ0_ASPNG</name>
<comment type="subcellular location">
    <subcellularLocation>
        <location evidence="1">Membrane</location>
        <topology evidence="1">Multi-pass membrane protein</topology>
    </subcellularLocation>
</comment>
<accession>A0A254TZQ0</accession>
<feature type="transmembrane region" description="Helical" evidence="7">
    <location>
        <begin position="422"/>
        <end position="444"/>
    </location>
</feature>
<dbReference type="EMBL" id="NKJJ02000003">
    <property type="protein sequence ID" value="TPR08910.1"/>
    <property type="molecule type" value="Genomic_DNA"/>
</dbReference>
<feature type="transmembrane region" description="Helical" evidence="7">
    <location>
        <begin position="92"/>
        <end position="117"/>
    </location>
</feature>
<comment type="caution">
    <text evidence="8">The sequence shown here is derived from an EMBL/GenBank/DDBJ whole genome shotgun (WGS) entry which is preliminary data.</text>
</comment>
<evidence type="ECO:0000256" key="2">
    <source>
        <dbReference type="ARBA" id="ARBA00022448"/>
    </source>
</evidence>
<proteinExistence type="predicted"/>
<evidence type="ECO:0000313" key="9">
    <source>
        <dbReference type="Proteomes" id="UP000197666"/>
    </source>
</evidence>
<dbReference type="InterPro" id="IPR002293">
    <property type="entry name" value="AA/rel_permease1"/>
</dbReference>
<organism evidence="8 9">
    <name type="scientific">Aspergillus niger</name>
    <dbReference type="NCBI Taxonomy" id="5061"/>
    <lineage>
        <taxon>Eukaryota</taxon>
        <taxon>Fungi</taxon>
        <taxon>Dikarya</taxon>
        <taxon>Ascomycota</taxon>
        <taxon>Pezizomycotina</taxon>
        <taxon>Eurotiomycetes</taxon>
        <taxon>Eurotiomycetidae</taxon>
        <taxon>Eurotiales</taxon>
        <taxon>Aspergillaceae</taxon>
        <taxon>Aspergillus</taxon>
        <taxon>Aspergillus subgen. Circumdati</taxon>
    </lineage>
</organism>